<organism evidence="1 2">
    <name type="scientific">Channa striata</name>
    <name type="common">Snakehead murrel</name>
    <name type="synonym">Ophicephalus striatus</name>
    <dbReference type="NCBI Taxonomy" id="64152"/>
    <lineage>
        <taxon>Eukaryota</taxon>
        <taxon>Metazoa</taxon>
        <taxon>Chordata</taxon>
        <taxon>Craniata</taxon>
        <taxon>Vertebrata</taxon>
        <taxon>Euteleostomi</taxon>
        <taxon>Actinopterygii</taxon>
        <taxon>Neopterygii</taxon>
        <taxon>Teleostei</taxon>
        <taxon>Neoteleostei</taxon>
        <taxon>Acanthomorphata</taxon>
        <taxon>Anabantaria</taxon>
        <taxon>Anabantiformes</taxon>
        <taxon>Channoidei</taxon>
        <taxon>Channidae</taxon>
        <taxon>Channa</taxon>
    </lineage>
</organism>
<evidence type="ECO:0000313" key="2">
    <source>
        <dbReference type="Proteomes" id="UP001187415"/>
    </source>
</evidence>
<keyword evidence="2" id="KW-1185">Reference proteome</keyword>
<sequence>METPFGDLHDSDLSARSRCTAAGGVVILLPSPAGGAFLRQENSPHRSGDISTRGHTDARVATLIIVSGCERDGLAHKCNVLPFYISNSGSHEPLQASGSGPSCAVVTADGRTERATERAVAAAATAAAAATPGNVGRPSVLTSASSDGIHVLSVKCPGEWHGSVSFEHLDEMSVACKQCELH</sequence>
<dbReference type="Proteomes" id="UP001187415">
    <property type="component" value="Unassembled WGS sequence"/>
</dbReference>
<dbReference type="AlphaFoldDB" id="A0AA88SR13"/>
<comment type="caution">
    <text evidence="1">The sequence shown here is derived from an EMBL/GenBank/DDBJ whole genome shotgun (WGS) entry which is preliminary data.</text>
</comment>
<name>A0AA88SR13_CHASR</name>
<reference evidence="1" key="1">
    <citation type="submission" date="2023-07" db="EMBL/GenBank/DDBJ databases">
        <title>Chromosome-level Genome Assembly of Striped Snakehead (Channa striata).</title>
        <authorList>
            <person name="Liu H."/>
        </authorList>
    </citation>
    <scope>NUCLEOTIDE SEQUENCE</scope>
    <source>
        <strain evidence="1">Gz</strain>
        <tissue evidence="1">Muscle</tissue>
    </source>
</reference>
<protein>
    <submittedName>
        <fullName evidence="1">Uncharacterized protein</fullName>
    </submittedName>
</protein>
<proteinExistence type="predicted"/>
<gene>
    <name evidence="1" type="ORF">Q5P01_009668</name>
</gene>
<evidence type="ECO:0000313" key="1">
    <source>
        <dbReference type="EMBL" id="KAK2846669.1"/>
    </source>
</evidence>
<accession>A0AA88SR13</accession>
<dbReference type="EMBL" id="JAUPFM010000007">
    <property type="protein sequence ID" value="KAK2846669.1"/>
    <property type="molecule type" value="Genomic_DNA"/>
</dbReference>